<comment type="caution">
    <text evidence="1">The sequence shown here is derived from an EMBL/GenBank/DDBJ whole genome shotgun (WGS) entry which is preliminary data.</text>
</comment>
<evidence type="ECO:0000313" key="1">
    <source>
        <dbReference type="EMBL" id="KKN82307.1"/>
    </source>
</evidence>
<accession>A0A0F9U4W5</accession>
<reference evidence="1" key="1">
    <citation type="journal article" date="2015" name="Nature">
        <title>Complex archaea that bridge the gap between prokaryotes and eukaryotes.</title>
        <authorList>
            <person name="Spang A."/>
            <person name="Saw J.H."/>
            <person name="Jorgensen S.L."/>
            <person name="Zaremba-Niedzwiedzka K."/>
            <person name="Martijn J."/>
            <person name="Lind A.E."/>
            <person name="van Eijk R."/>
            <person name="Schleper C."/>
            <person name="Guy L."/>
            <person name="Ettema T.J."/>
        </authorList>
    </citation>
    <scope>NUCLEOTIDE SEQUENCE</scope>
</reference>
<gene>
    <name evidence="1" type="ORF">LCGC14_0311200</name>
</gene>
<proteinExistence type="predicted"/>
<dbReference type="AlphaFoldDB" id="A0A0F9U4W5"/>
<sequence length="80" mass="8758">MTSDTPKCSYYEGKTYGLSDCLREVSACPCCKGNGTHTQECRGYNTIDKITVDNICHSCLGSGWSELCDKHQDKEVGGID</sequence>
<dbReference type="EMBL" id="LAZR01000203">
    <property type="protein sequence ID" value="KKN82307.1"/>
    <property type="molecule type" value="Genomic_DNA"/>
</dbReference>
<organism evidence="1">
    <name type="scientific">marine sediment metagenome</name>
    <dbReference type="NCBI Taxonomy" id="412755"/>
    <lineage>
        <taxon>unclassified sequences</taxon>
        <taxon>metagenomes</taxon>
        <taxon>ecological metagenomes</taxon>
    </lineage>
</organism>
<name>A0A0F9U4W5_9ZZZZ</name>
<protein>
    <submittedName>
        <fullName evidence="1">Uncharacterized protein</fullName>
    </submittedName>
</protein>